<gene>
    <name evidence="1" type="ORF">RWE15_06480</name>
</gene>
<accession>A0ABU5C4E9</accession>
<reference evidence="1 2" key="1">
    <citation type="submission" date="2023-10" db="EMBL/GenBank/DDBJ databases">
        <title>Virgibacillus halophilus 5B73C genome.</title>
        <authorList>
            <person name="Miliotis G."/>
            <person name="Sengupta P."/>
            <person name="Hameed A."/>
            <person name="Chuvochina M."/>
            <person name="Mcdonagh F."/>
            <person name="Simpson A.C."/>
            <person name="Singh N.K."/>
            <person name="Rekha P.D."/>
            <person name="Raman K."/>
            <person name="Hugenholtz P."/>
            <person name="Venkateswaran K."/>
        </authorList>
    </citation>
    <scope>NUCLEOTIDE SEQUENCE [LARGE SCALE GENOMIC DNA]</scope>
    <source>
        <strain evidence="1 2">5B73C</strain>
    </source>
</reference>
<dbReference type="EMBL" id="JAWDIP010000003">
    <property type="protein sequence ID" value="MDY0394193.1"/>
    <property type="molecule type" value="Genomic_DNA"/>
</dbReference>
<dbReference type="Proteomes" id="UP001281447">
    <property type="component" value="Unassembled WGS sequence"/>
</dbReference>
<sequence>MKCHTFSIEIENRSVICQGCGFQESVKDAIIRAAEEFKMLFPEDKMTANIIHDWCQVDRTKATIKNILSQQYTKKGNRRWAYYV</sequence>
<evidence type="ECO:0000313" key="1">
    <source>
        <dbReference type="EMBL" id="MDY0394193.1"/>
    </source>
</evidence>
<protein>
    <submittedName>
        <fullName evidence="1">Uncharacterized protein</fullName>
    </submittedName>
</protein>
<name>A0ABU5C4E9_9BACI</name>
<comment type="caution">
    <text evidence="1">The sequence shown here is derived from an EMBL/GenBank/DDBJ whole genome shotgun (WGS) entry which is preliminary data.</text>
</comment>
<proteinExistence type="predicted"/>
<organism evidence="1 2">
    <name type="scientific">Tigheibacillus halophilus</name>
    <dbReference type="NCBI Taxonomy" id="361280"/>
    <lineage>
        <taxon>Bacteria</taxon>
        <taxon>Bacillati</taxon>
        <taxon>Bacillota</taxon>
        <taxon>Bacilli</taxon>
        <taxon>Bacillales</taxon>
        <taxon>Bacillaceae</taxon>
        <taxon>Tigheibacillus</taxon>
    </lineage>
</organism>
<evidence type="ECO:0000313" key="2">
    <source>
        <dbReference type="Proteomes" id="UP001281447"/>
    </source>
</evidence>
<keyword evidence="2" id="KW-1185">Reference proteome</keyword>